<dbReference type="RefSeq" id="WP_157309523.1">
    <property type="nucleotide sequence ID" value="NZ_WRXN01000019.1"/>
</dbReference>
<dbReference type="EMBL" id="WRXN01000019">
    <property type="protein sequence ID" value="MVT12104.1"/>
    <property type="molecule type" value="Genomic_DNA"/>
</dbReference>
<dbReference type="SUPFAM" id="SSF54427">
    <property type="entry name" value="NTF2-like"/>
    <property type="match status" value="1"/>
</dbReference>
<protein>
    <submittedName>
        <fullName evidence="2">Nuclear transport factor 2 family protein</fullName>
    </submittedName>
</protein>
<dbReference type="InterPro" id="IPR037401">
    <property type="entry name" value="SnoaL-like"/>
</dbReference>
<dbReference type="InterPro" id="IPR032710">
    <property type="entry name" value="NTF2-like_dom_sf"/>
</dbReference>
<evidence type="ECO:0000313" key="2">
    <source>
        <dbReference type="EMBL" id="MVT12104.1"/>
    </source>
</evidence>
<sequence length="146" mass="16536">MNIKELEDRALLKELVDTVSILADKKDVHSQVQLFSEDAISETFAGGMSVLKLKGRKEMEEAFGDFLKDFETVYHFNGQQIVTVNGDNATGTCYCLVTLIGIEDSKKMKTTIGVIYQDDFVRENNSWLIAKRIGNFGWQEKCEVDQ</sequence>
<comment type="caution">
    <text evidence="2">The sequence shown here is derived from an EMBL/GenBank/DDBJ whole genome shotgun (WGS) entry which is preliminary data.</text>
</comment>
<gene>
    <name evidence="2" type="ORF">GO493_27850</name>
</gene>
<dbReference type="Gene3D" id="3.10.450.50">
    <property type="match status" value="1"/>
</dbReference>
<keyword evidence="3" id="KW-1185">Reference proteome</keyword>
<accession>A0A7K1UCK1</accession>
<feature type="domain" description="SnoaL-like" evidence="1">
    <location>
        <begin position="5"/>
        <end position="132"/>
    </location>
</feature>
<proteinExistence type="predicted"/>
<dbReference type="Proteomes" id="UP000461730">
    <property type="component" value="Unassembled WGS sequence"/>
</dbReference>
<reference evidence="2 3" key="1">
    <citation type="submission" date="2019-12" db="EMBL/GenBank/DDBJ databases">
        <title>Chitinophaga sp. strain ysch24 (GDMCC 1.1355), whole genome shotgun sequence.</title>
        <authorList>
            <person name="Zhang X."/>
        </authorList>
    </citation>
    <scope>NUCLEOTIDE SEQUENCE [LARGE SCALE GENOMIC DNA]</scope>
    <source>
        <strain evidence="3">ysch24</strain>
    </source>
</reference>
<organism evidence="2 3">
    <name type="scientific">Chitinophaga tropicalis</name>
    <dbReference type="NCBI Taxonomy" id="2683588"/>
    <lineage>
        <taxon>Bacteria</taxon>
        <taxon>Pseudomonadati</taxon>
        <taxon>Bacteroidota</taxon>
        <taxon>Chitinophagia</taxon>
        <taxon>Chitinophagales</taxon>
        <taxon>Chitinophagaceae</taxon>
        <taxon>Chitinophaga</taxon>
    </lineage>
</organism>
<name>A0A7K1UCK1_9BACT</name>
<evidence type="ECO:0000259" key="1">
    <source>
        <dbReference type="Pfam" id="PF13577"/>
    </source>
</evidence>
<dbReference type="Pfam" id="PF13577">
    <property type="entry name" value="SnoaL_4"/>
    <property type="match status" value="1"/>
</dbReference>
<dbReference type="AlphaFoldDB" id="A0A7K1UCK1"/>
<evidence type="ECO:0000313" key="3">
    <source>
        <dbReference type="Proteomes" id="UP000461730"/>
    </source>
</evidence>